<name>A0A096BIP7_9FIRM</name>
<dbReference type="CDD" id="cd03680">
    <property type="entry name" value="MM_CoA_mutase_ICM_like"/>
    <property type="match status" value="1"/>
</dbReference>
<keyword evidence="5" id="KW-0479">Metal-binding</keyword>
<dbReference type="FunFam" id="3.20.20.240:FF:000001">
    <property type="entry name" value="Probable methylmalonyl-coa mutase"/>
    <property type="match status" value="1"/>
</dbReference>
<dbReference type="Proteomes" id="UP000029622">
    <property type="component" value="Unassembled WGS sequence"/>
</dbReference>
<dbReference type="GO" id="GO:0031419">
    <property type="term" value="F:cobalamin binding"/>
    <property type="evidence" value="ECO:0007669"/>
    <property type="project" value="UniProtKB-KW"/>
</dbReference>
<evidence type="ECO:0000256" key="4">
    <source>
        <dbReference type="ARBA" id="ARBA00022628"/>
    </source>
</evidence>
<evidence type="ECO:0000313" key="10">
    <source>
        <dbReference type="EMBL" id="KGG80623.1"/>
    </source>
</evidence>
<keyword evidence="4" id="KW-0846">Cobalamin</keyword>
<dbReference type="Gene3D" id="3.20.20.240">
    <property type="entry name" value="Methylmalonyl-CoA mutase"/>
    <property type="match status" value="1"/>
</dbReference>
<evidence type="ECO:0000259" key="9">
    <source>
        <dbReference type="Pfam" id="PF01642"/>
    </source>
</evidence>
<dbReference type="PANTHER" id="PTHR48101:SF1">
    <property type="entry name" value="METHYLMALONYL-COA MUTASE, LARGE SUBUNIT"/>
    <property type="match status" value="1"/>
</dbReference>
<dbReference type="GO" id="GO:0046872">
    <property type="term" value="F:metal ion binding"/>
    <property type="evidence" value="ECO:0007669"/>
    <property type="project" value="UniProtKB-KW"/>
</dbReference>
<evidence type="ECO:0000256" key="2">
    <source>
        <dbReference type="ARBA" id="ARBA00008465"/>
    </source>
</evidence>
<feature type="coiled-coil region" evidence="8">
    <location>
        <begin position="491"/>
        <end position="518"/>
    </location>
</feature>
<dbReference type="AlphaFoldDB" id="A0A096BIP7"/>
<keyword evidence="6" id="KW-0413">Isomerase</keyword>
<organism evidence="10 11">
    <name type="scientific">Caloranaerobacter azorensis H53214</name>
    <dbReference type="NCBI Taxonomy" id="1156417"/>
    <lineage>
        <taxon>Bacteria</taxon>
        <taxon>Bacillati</taxon>
        <taxon>Bacillota</taxon>
        <taxon>Tissierellia</taxon>
        <taxon>Tissierellales</taxon>
        <taxon>Thermohalobacteraceae</taxon>
        <taxon>Caloranaerobacter</taxon>
    </lineage>
</organism>
<evidence type="ECO:0000313" key="11">
    <source>
        <dbReference type="Proteomes" id="UP000029622"/>
    </source>
</evidence>
<protein>
    <recommendedName>
        <fullName evidence="3">methylmalonyl-CoA mutase</fullName>
        <ecNumber evidence="3">5.4.99.2</ecNumber>
    </recommendedName>
</protein>
<dbReference type="PANTHER" id="PTHR48101">
    <property type="entry name" value="METHYLMALONYL-COA MUTASE, MITOCHONDRIAL-RELATED"/>
    <property type="match status" value="1"/>
</dbReference>
<keyword evidence="7" id="KW-0170">Cobalt</keyword>
<reference evidence="10 11" key="1">
    <citation type="submission" date="2013-12" db="EMBL/GenBank/DDBJ databases">
        <title>Draft genome sequence of Caloranaerobacter sp. H53214.</title>
        <authorList>
            <person name="Jiang L.J."/>
            <person name="Shao Z.Z."/>
            <person name="Long M.N."/>
        </authorList>
    </citation>
    <scope>NUCLEOTIDE SEQUENCE [LARGE SCALE GENOMIC DNA]</scope>
    <source>
        <strain evidence="10 11">H53214</strain>
    </source>
</reference>
<sequence>MFDNEKLEKISDAKKEWENSTLSKAISRFPERKEKFTTGSGLEVKRLYTPEDIKDLDYNEDLGYPGQYPFTRGVQPTMYRGRLWTMRQYAGFATAEESNKRYKYLLEQGQTGLSVAFDLPTQIGYDSDHPLSEGEVGKVGVAVDSLKDMEILFDGIPLDKVSTSMTINAPAAVLLAMYIAVAEKQGVSKDKLRGTIQNDILKEYIARGTYIFPPQPSMRLITNIFEYCSKHVPNWNTISISGYHIREAGSTAVQEVAFTLANGIAYVEAAIKAGLDVDSFAPRLSFFFNAHNDLLEEVAKFRAARKLWARIMKERFKAKNKKSMIMKFHTQTAGSTLTAQQPDNNIIRVTIQTLAAVLGGTQSLHTNSRDEALALPTEDSVRIALRTQQIVAHESGVTATIDPLAGSYYVESLTKKIEEEAYEYIKKIDELGGSPRAIEKGFIQKEIQDSAYRYQMEVETGERIVVGVNKYQIEEEGHKDILKVDPSVGELQKEKLRKLKAERDNEKVKSTLEALRKVARTDENIMPYILDAVKAYATLGEICGVLREEFGEYQPSIIL</sequence>
<dbReference type="SUPFAM" id="SSF51703">
    <property type="entry name" value="Cobalamin (vitamin B12)-dependent enzymes"/>
    <property type="match status" value="1"/>
</dbReference>
<comment type="cofactor">
    <cofactor evidence="1">
        <name>adenosylcob(III)alamin</name>
        <dbReference type="ChEBI" id="CHEBI:18408"/>
    </cofactor>
</comment>
<dbReference type="Pfam" id="PF01642">
    <property type="entry name" value="MM_CoA_mutase"/>
    <property type="match status" value="1"/>
</dbReference>
<evidence type="ECO:0000256" key="6">
    <source>
        <dbReference type="ARBA" id="ARBA00023235"/>
    </source>
</evidence>
<dbReference type="NCBIfam" id="TIGR00641">
    <property type="entry name" value="acid_CoA_mut_N"/>
    <property type="match status" value="1"/>
</dbReference>
<dbReference type="InterPro" id="IPR016176">
    <property type="entry name" value="Cbl-dep_enz_cat"/>
</dbReference>
<evidence type="ECO:0000256" key="5">
    <source>
        <dbReference type="ARBA" id="ARBA00022723"/>
    </source>
</evidence>
<evidence type="ECO:0000256" key="1">
    <source>
        <dbReference type="ARBA" id="ARBA00001922"/>
    </source>
</evidence>
<dbReference type="InterPro" id="IPR006099">
    <property type="entry name" value="MeMalonylCoA_mutase_a/b_cat"/>
</dbReference>
<dbReference type="EMBL" id="AZTB01000019">
    <property type="protein sequence ID" value="KGG80623.1"/>
    <property type="molecule type" value="Genomic_DNA"/>
</dbReference>
<proteinExistence type="inferred from homology"/>
<evidence type="ECO:0000256" key="3">
    <source>
        <dbReference type="ARBA" id="ARBA00012398"/>
    </source>
</evidence>
<evidence type="ECO:0000256" key="8">
    <source>
        <dbReference type="SAM" id="Coils"/>
    </source>
</evidence>
<accession>A0A096BIP7</accession>
<dbReference type="InterPro" id="IPR006098">
    <property type="entry name" value="MMCoA_mutase_a_cat"/>
</dbReference>
<dbReference type="RefSeq" id="WP_035163008.1">
    <property type="nucleotide sequence ID" value="NZ_AZTB01000019.1"/>
</dbReference>
<dbReference type="STRING" id="1156417.Y919_05155"/>
<comment type="caution">
    <text evidence="10">The sequence shown here is derived from an EMBL/GenBank/DDBJ whole genome shotgun (WGS) entry which is preliminary data.</text>
</comment>
<dbReference type="GO" id="GO:0004494">
    <property type="term" value="F:methylmalonyl-CoA mutase activity"/>
    <property type="evidence" value="ECO:0007669"/>
    <property type="project" value="UniProtKB-EC"/>
</dbReference>
<evidence type="ECO:0000256" key="7">
    <source>
        <dbReference type="ARBA" id="ARBA00023285"/>
    </source>
</evidence>
<dbReference type="EC" id="5.4.99.2" evidence="3"/>
<feature type="domain" description="Methylmalonyl-CoA mutase alpha/beta chain catalytic" evidence="9">
    <location>
        <begin position="38"/>
        <end position="552"/>
    </location>
</feature>
<gene>
    <name evidence="10" type="ORF">Y919_05155</name>
</gene>
<comment type="similarity">
    <text evidence="2">Belongs to the methylmalonyl-CoA mutase family.</text>
</comment>
<keyword evidence="8" id="KW-0175">Coiled coil</keyword>